<feature type="signal peptide" evidence="1">
    <location>
        <begin position="1"/>
        <end position="21"/>
    </location>
</feature>
<name>A0ABP2CS28_9GAMM</name>
<organism evidence="2 3">
    <name type="scientific">Idiomarina baltica OS145</name>
    <dbReference type="NCBI Taxonomy" id="314276"/>
    <lineage>
        <taxon>Bacteria</taxon>
        <taxon>Pseudomonadati</taxon>
        <taxon>Pseudomonadota</taxon>
        <taxon>Gammaproteobacteria</taxon>
        <taxon>Alteromonadales</taxon>
        <taxon>Idiomarinaceae</taxon>
        <taxon>Idiomarina</taxon>
    </lineage>
</organism>
<dbReference type="RefSeq" id="WP_006954645.1">
    <property type="nucleotide sequence ID" value="NZ_CH672403.1"/>
</dbReference>
<protein>
    <recommendedName>
        <fullName evidence="4">Soluble cytochrome b562</fullName>
    </recommendedName>
</protein>
<evidence type="ECO:0000313" key="3">
    <source>
        <dbReference type="Proteomes" id="UP000016543"/>
    </source>
</evidence>
<feature type="chain" id="PRO_5046533399" description="Soluble cytochrome b562" evidence="1">
    <location>
        <begin position="22"/>
        <end position="127"/>
    </location>
</feature>
<keyword evidence="1" id="KW-0732">Signal</keyword>
<gene>
    <name evidence="2" type="ORF">OS145_09303</name>
</gene>
<evidence type="ECO:0008006" key="4">
    <source>
        <dbReference type="Google" id="ProtNLM"/>
    </source>
</evidence>
<dbReference type="Proteomes" id="UP000016543">
    <property type="component" value="Unassembled WGS sequence"/>
</dbReference>
<dbReference type="Pfam" id="PF20531">
    <property type="entry name" value="DUF6746"/>
    <property type="match status" value="1"/>
</dbReference>
<comment type="caution">
    <text evidence="2">The sequence shown here is derived from an EMBL/GenBank/DDBJ whole genome shotgun (WGS) entry which is preliminary data.</text>
</comment>
<reference evidence="2 3" key="1">
    <citation type="submission" date="2006-01" db="EMBL/GenBank/DDBJ databases">
        <authorList>
            <person name="Brettar I."/>
            <person name="Hofle M."/>
            <person name="Ferriera S."/>
            <person name="Johnson J."/>
            <person name="Kravitz S."/>
            <person name="Halpern A."/>
            <person name="Remington K."/>
            <person name="Beeson K."/>
            <person name="Tran B."/>
            <person name="Rogers Y.-H."/>
            <person name="Friedman R."/>
            <person name="Venter J.C."/>
        </authorList>
    </citation>
    <scope>NUCLEOTIDE SEQUENCE [LARGE SCALE GENOMIC DNA]</scope>
    <source>
        <strain evidence="2 3">OS145</strain>
    </source>
</reference>
<accession>A0ABP2CS28</accession>
<evidence type="ECO:0000256" key="1">
    <source>
        <dbReference type="SAM" id="SignalP"/>
    </source>
</evidence>
<keyword evidence="3" id="KW-1185">Reference proteome</keyword>
<dbReference type="EMBL" id="AAMX01000004">
    <property type="protein sequence ID" value="EAQ32657.1"/>
    <property type="molecule type" value="Genomic_DNA"/>
</dbReference>
<proteinExistence type="predicted"/>
<evidence type="ECO:0000313" key="2">
    <source>
        <dbReference type="EMBL" id="EAQ32657.1"/>
    </source>
</evidence>
<sequence>MRKLVYTLAACSVLMTAGALAQQQSYQHFKPKPSENLAQALANIDEYNAKLKSLTEGEMTAQDLAKVHEITYTLEVALARLSKELDVAANSLEQVHLGSEAMNQARVKGFAKDYLRTLDTITSAKKN</sequence>
<dbReference type="InterPro" id="IPR046634">
    <property type="entry name" value="DUF6746"/>
</dbReference>